<dbReference type="Pfam" id="PF00230">
    <property type="entry name" value="MIP"/>
    <property type="match status" value="1"/>
</dbReference>
<accession>A0A674JZ19</accession>
<evidence type="ECO:0000313" key="10">
    <source>
        <dbReference type="Proteomes" id="UP000472274"/>
    </source>
</evidence>
<keyword evidence="6 8" id="KW-0472">Membrane</keyword>
<dbReference type="InterPro" id="IPR000425">
    <property type="entry name" value="MIP"/>
</dbReference>
<dbReference type="InterPro" id="IPR034294">
    <property type="entry name" value="Aquaporin_transptr"/>
</dbReference>
<name>A0A674JZ19_9SAUR</name>
<keyword evidence="10" id="KW-1185">Reference proteome</keyword>
<dbReference type="CDD" id="cd00333">
    <property type="entry name" value="MIP"/>
    <property type="match status" value="1"/>
</dbReference>
<dbReference type="PROSITE" id="PS00221">
    <property type="entry name" value="MIP"/>
    <property type="match status" value="1"/>
</dbReference>
<evidence type="ECO:0000256" key="6">
    <source>
        <dbReference type="ARBA" id="ARBA00023136"/>
    </source>
</evidence>
<dbReference type="InParanoid" id="A0A674JZ19"/>
<dbReference type="GO" id="GO:0003097">
    <property type="term" value="P:renal water transport"/>
    <property type="evidence" value="ECO:0007669"/>
    <property type="project" value="Ensembl"/>
</dbReference>
<feature type="transmembrane region" description="Helical" evidence="8">
    <location>
        <begin position="182"/>
        <end position="201"/>
    </location>
</feature>
<feature type="transmembrane region" description="Helical" evidence="8">
    <location>
        <begin position="32"/>
        <end position="52"/>
    </location>
</feature>
<keyword evidence="3 7" id="KW-0813">Transport</keyword>
<dbReference type="Ensembl" id="ENSTMTT00000025239.1">
    <property type="protein sequence ID" value="ENSTMTP00000024384.1"/>
    <property type="gene ID" value="ENSTMTG00000017616.1"/>
</dbReference>
<dbReference type="GeneTree" id="ENSGT00940000161949"/>
<reference evidence="9" key="2">
    <citation type="submission" date="2025-09" db="UniProtKB">
        <authorList>
            <consortium name="Ensembl"/>
        </authorList>
    </citation>
    <scope>IDENTIFICATION</scope>
</reference>
<comment type="subcellular location">
    <subcellularLocation>
        <location evidence="1">Membrane</location>
        <topology evidence="1">Multi-pass membrane protein</topology>
    </subcellularLocation>
</comment>
<dbReference type="GO" id="GO:0015250">
    <property type="term" value="F:water channel activity"/>
    <property type="evidence" value="ECO:0007669"/>
    <property type="project" value="Ensembl"/>
</dbReference>
<evidence type="ECO:0000256" key="8">
    <source>
        <dbReference type="SAM" id="Phobius"/>
    </source>
</evidence>
<evidence type="ECO:0000256" key="2">
    <source>
        <dbReference type="ARBA" id="ARBA00006175"/>
    </source>
</evidence>
<sequence length="297" mass="31885">MADRGGVRAAGSNFPLSTRLGLMWKEVLSVTFYRAVFAEFLATSIYVFFGLGSVLRWPSALPTILQISITFNLAAATVVQIAWHVSGAHVNPAVTMAFLLGSRISLARAACYMVAQLAGGIAGAATLYGVTPAEVQGSLGINTVRSNITSGQAVAVELILTFQLVLCYFASTDRHRNANSPATFIGISVALGHLIGIYFTGCSMNPARSFGPAVIVNKFTVHWVISLCPFPFCSRGLYHLQNTLGEMLKFGLIAPCVSRSSLYQGTETQHSFLNPVIVLAFTTSSGKEFHRLTVHCK</sequence>
<evidence type="ECO:0000256" key="5">
    <source>
        <dbReference type="ARBA" id="ARBA00022989"/>
    </source>
</evidence>
<dbReference type="GO" id="GO:0042476">
    <property type="term" value="P:odontogenesis"/>
    <property type="evidence" value="ECO:0007669"/>
    <property type="project" value="Ensembl"/>
</dbReference>
<evidence type="ECO:0000256" key="3">
    <source>
        <dbReference type="ARBA" id="ARBA00022448"/>
    </source>
</evidence>
<dbReference type="InterPro" id="IPR023254">
    <property type="entry name" value="Aquaporin_6"/>
</dbReference>
<dbReference type="PRINTS" id="PR02018">
    <property type="entry name" value="AQUAPORIN6"/>
</dbReference>
<reference evidence="9" key="1">
    <citation type="submission" date="2025-08" db="UniProtKB">
        <authorList>
            <consortium name="Ensembl"/>
        </authorList>
    </citation>
    <scope>IDENTIFICATION</scope>
</reference>
<evidence type="ECO:0000256" key="7">
    <source>
        <dbReference type="RuleBase" id="RU000477"/>
    </source>
</evidence>
<feature type="transmembrane region" description="Helical" evidence="8">
    <location>
        <begin position="64"/>
        <end position="85"/>
    </location>
</feature>
<dbReference type="AlphaFoldDB" id="A0A674JZ19"/>
<dbReference type="PANTHER" id="PTHR19139">
    <property type="entry name" value="AQUAPORIN TRANSPORTER"/>
    <property type="match status" value="1"/>
</dbReference>
<comment type="similarity">
    <text evidence="2 7">Belongs to the MIP/aquaporin (TC 1.A.8) family.</text>
</comment>
<dbReference type="NCBIfam" id="TIGR00861">
    <property type="entry name" value="MIP"/>
    <property type="match status" value="1"/>
</dbReference>
<dbReference type="Proteomes" id="UP000472274">
    <property type="component" value="Unplaced"/>
</dbReference>
<organism evidence="9 10">
    <name type="scientific">Terrapene triunguis</name>
    <name type="common">Three-toed box turtle</name>
    <dbReference type="NCBI Taxonomy" id="2587831"/>
    <lineage>
        <taxon>Eukaryota</taxon>
        <taxon>Metazoa</taxon>
        <taxon>Chordata</taxon>
        <taxon>Craniata</taxon>
        <taxon>Vertebrata</taxon>
        <taxon>Euteleostomi</taxon>
        <taxon>Archelosauria</taxon>
        <taxon>Testudinata</taxon>
        <taxon>Testudines</taxon>
        <taxon>Cryptodira</taxon>
        <taxon>Durocryptodira</taxon>
        <taxon>Testudinoidea</taxon>
        <taxon>Emydidae</taxon>
        <taxon>Terrapene</taxon>
    </lineage>
</organism>
<dbReference type="GO" id="GO:0016324">
    <property type="term" value="C:apical plasma membrane"/>
    <property type="evidence" value="ECO:0007669"/>
    <property type="project" value="TreeGrafter"/>
</dbReference>
<dbReference type="SUPFAM" id="SSF81338">
    <property type="entry name" value="Aquaporin-like"/>
    <property type="match status" value="1"/>
</dbReference>
<dbReference type="Gene3D" id="1.20.1080.10">
    <property type="entry name" value="Glycerol uptake facilitator protein"/>
    <property type="match status" value="1"/>
</dbReference>
<dbReference type="GO" id="GO:0015670">
    <property type="term" value="P:carbon dioxide transport"/>
    <property type="evidence" value="ECO:0007669"/>
    <property type="project" value="TreeGrafter"/>
</dbReference>
<dbReference type="PANTHER" id="PTHR19139:SF113">
    <property type="entry name" value="AQUAPORIN-6"/>
    <property type="match status" value="1"/>
</dbReference>
<protein>
    <submittedName>
        <fullName evidence="9">Aquaporin 6</fullName>
    </submittedName>
</protein>
<gene>
    <name evidence="9" type="primary">AQP6</name>
</gene>
<dbReference type="InterPro" id="IPR022357">
    <property type="entry name" value="MIP_CS"/>
</dbReference>
<feature type="transmembrane region" description="Helical" evidence="8">
    <location>
        <begin position="106"/>
        <end position="130"/>
    </location>
</feature>
<evidence type="ECO:0000313" key="9">
    <source>
        <dbReference type="Ensembl" id="ENSTMTP00000024384.1"/>
    </source>
</evidence>
<dbReference type="PRINTS" id="PR00783">
    <property type="entry name" value="MINTRINSICP"/>
</dbReference>
<proteinExistence type="inferred from homology"/>
<dbReference type="GO" id="GO:0015112">
    <property type="term" value="F:nitrate transmembrane transporter activity"/>
    <property type="evidence" value="ECO:0007669"/>
    <property type="project" value="TreeGrafter"/>
</dbReference>
<evidence type="ECO:0000256" key="1">
    <source>
        <dbReference type="ARBA" id="ARBA00004141"/>
    </source>
</evidence>
<feature type="transmembrane region" description="Helical" evidence="8">
    <location>
        <begin position="150"/>
        <end position="170"/>
    </location>
</feature>
<dbReference type="InterPro" id="IPR023271">
    <property type="entry name" value="Aquaporin-like"/>
</dbReference>
<keyword evidence="5 8" id="KW-1133">Transmembrane helix</keyword>
<evidence type="ECO:0000256" key="4">
    <source>
        <dbReference type="ARBA" id="ARBA00022692"/>
    </source>
</evidence>
<keyword evidence="4 7" id="KW-0812">Transmembrane</keyword>